<accession>A0A846Y8E6</accession>
<proteinExistence type="predicted"/>
<comment type="caution">
    <text evidence="2">The sequence shown here is derived from an EMBL/GenBank/DDBJ whole genome shotgun (WGS) entry which is preliminary data.</text>
</comment>
<name>A0A846Y8E6_9NOCA</name>
<dbReference type="EMBL" id="JAAXOP010000015">
    <property type="protein sequence ID" value="NKY52999.1"/>
    <property type="molecule type" value="Genomic_DNA"/>
</dbReference>
<evidence type="ECO:0000259" key="1">
    <source>
        <dbReference type="Pfam" id="PF04149"/>
    </source>
</evidence>
<dbReference type="RefSeq" id="WP_067873257.1">
    <property type="nucleotide sequence ID" value="NZ_JAAXOP010000015.1"/>
</dbReference>
<feature type="domain" description="DUF397" evidence="1">
    <location>
        <begin position="12"/>
        <end position="64"/>
    </location>
</feature>
<sequence>MSVNSTDLSETSWFKSTFSKDANSCVEVRSVGELIQVRDSKYLGPEAEQPIITMPATEWSTLLDLALSRTTGAAGVDVSVTVHSDGGAVVSSGTTRLTYDSDEWDAFTKGVADGQFTRC</sequence>
<dbReference type="Pfam" id="PF04149">
    <property type="entry name" value="DUF397"/>
    <property type="match status" value="1"/>
</dbReference>
<evidence type="ECO:0000313" key="3">
    <source>
        <dbReference type="Proteomes" id="UP000565711"/>
    </source>
</evidence>
<gene>
    <name evidence="2" type="ORF">HGA08_22605</name>
</gene>
<protein>
    <submittedName>
        <fullName evidence="2">DUF397 domain-containing protein</fullName>
    </submittedName>
</protein>
<organism evidence="2 3">
    <name type="scientific">Nocardia vermiculata</name>
    <dbReference type="NCBI Taxonomy" id="257274"/>
    <lineage>
        <taxon>Bacteria</taxon>
        <taxon>Bacillati</taxon>
        <taxon>Actinomycetota</taxon>
        <taxon>Actinomycetes</taxon>
        <taxon>Mycobacteriales</taxon>
        <taxon>Nocardiaceae</taxon>
        <taxon>Nocardia</taxon>
    </lineage>
</organism>
<reference evidence="2 3" key="1">
    <citation type="submission" date="2020-04" db="EMBL/GenBank/DDBJ databases">
        <title>MicrobeNet Type strains.</title>
        <authorList>
            <person name="Nicholson A.C."/>
        </authorList>
    </citation>
    <scope>NUCLEOTIDE SEQUENCE [LARGE SCALE GENOMIC DNA]</scope>
    <source>
        <strain evidence="2 3">JCM 12354</strain>
    </source>
</reference>
<evidence type="ECO:0000313" key="2">
    <source>
        <dbReference type="EMBL" id="NKY52999.1"/>
    </source>
</evidence>
<dbReference type="InterPro" id="IPR007278">
    <property type="entry name" value="DUF397"/>
</dbReference>
<dbReference type="AlphaFoldDB" id="A0A846Y8E6"/>
<dbReference type="Proteomes" id="UP000565711">
    <property type="component" value="Unassembled WGS sequence"/>
</dbReference>
<keyword evidence="3" id="KW-1185">Reference proteome</keyword>